<dbReference type="RefSeq" id="WP_165893274.1">
    <property type="nucleotide sequence ID" value="NZ_JAAPAP010000011.1"/>
</dbReference>
<gene>
    <name evidence="2" type="ORF">HA520_15115</name>
</gene>
<evidence type="ECO:0000313" key="3">
    <source>
        <dbReference type="Proteomes" id="UP000736384"/>
    </source>
</evidence>
<dbReference type="EMBL" id="JAAPAP010000011">
    <property type="protein sequence ID" value="NHN78593.1"/>
    <property type="molecule type" value="Genomic_DNA"/>
</dbReference>
<dbReference type="Proteomes" id="UP000736384">
    <property type="component" value="Unassembled WGS sequence"/>
</dbReference>
<evidence type="ECO:0000313" key="2">
    <source>
        <dbReference type="EMBL" id="NHN78593.1"/>
    </source>
</evidence>
<reference evidence="2" key="1">
    <citation type="submission" date="2020-03" db="EMBL/GenBank/DDBJ databases">
        <title>Genome assembly of Azotobacter chroococcum W5.</title>
        <authorList>
            <person name="Kannepalli A."/>
        </authorList>
    </citation>
    <scope>NUCLEOTIDE SEQUENCE</scope>
    <source>
        <strain evidence="2">W5</strain>
    </source>
</reference>
<dbReference type="AlphaFoldDB" id="A0AA43Z9M0"/>
<organism evidence="2 3">
    <name type="scientific">Azotobacter chroococcum</name>
    <dbReference type="NCBI Taxonomy" id="353"/>
    <lineage>
        <taxon>Bacteria</taxon>
        <taxon>Pseudomonadati</taxon>
        <taxon>Pseudomonadota</taxon>
        <taxon>Gammaproteobacteria</taxon>
        <taxon>Pseudomonadales</taxon>
        <taxon>Pseudomonadaceae</taxon>
        <taxon>Azotobacter</taxon>
    </lineage>
</organism>
<feature type="domain" description="NACHT" evidence="1">
    <location>
        <begin position="175"/>
        <end position="341"/>
    </location>
</feature>
<proteinExistence type="predicted"/>
<dbReference type="Gene3D" id="3.40.50.300">
    <property type="entry name" value="P-loop containing nucleotide triphosphate hydrolases"/>
    <property type="match status" value="1"/>
</dbReference>
<dbReference type="Pfam" id="PF05729">
    <property type="entry name" value="NACHT"/>
    <property type="match status" value="1"/>
</dbReference>
<dbReference type="InterPro" id="IPR007111">
    <property type="entry name" value="NACHT_NTPase"/>
</dbReference>
<dbReference type="SUPFAM" id="SSF52540">
    <property type="entry name" value="P-loop containing nucleoside triphosphate hydrolases"/>
    <property type="match status" value="1"/>
</dbReference>
<accession>A0AA43Z9M0</accession>
<evidence type="ECO:0000259" key="1">
    <source>
        <dbReference type="Pfam" id="PF05729"/>
    </source>
</evidence>
<protein>
    <submittedName>
        <fullName evidence="2">NACHT domain-containing protein</fullName>
    </submittedName>
</protein>
<dbReference type="InterPro" id="IPR027417">
    <property type="entry name" value="P-loop_NTPase"/>
</dbReference>
<comment type="caution">
    <text evidence="2">The sequence shown here is derived from an EMBL/GenBank/DDBJ whole genome shotgun (WGS) entry which is preliminary data.</text>
</comment>
<name>A0AA43Z9M0_9GAMM</name>
<sequence>MPTNWKSLEDHVRGIAQLRWSAPCIPEHINGVDFDGVVRVSADEIILIEITKERNLDKVRADISKILPTKITLATQGIICRAFVVLDEEPTPSMIEAGKTAHIAVTSKKKFERDFFDFESYDRLRNTQPFGSAVDSKTGENDPRNFIPVKYIESTKKENITIDRIVARLMRGAKVILTGDYGTGKSRCVREIYSSLAQRLNDAGAFPIAINLRDHWSSSNALEIIAGHLGNIGLSNSIDNIIRLLNSGHLILLLDGFDEIGAQSYDARVEDRKALRKHAVRGVRDLITKTKAGILVTGRSHFFDSDEEMLQSLGCNSTRDEILIISAPESFSMEEGQQYLKALNIDVPLPPWLPRKPLVFQVIVELARDEITNVLSRNHGEFEFWCAFINAVCIRESRGVADSIAPMTIKLLLLDLAGKSRYSDQFLGRLNPRDIDDSYEKVVGTAPDQTGRQLLARMCALGRIEPESPDRQFVDYNVVDVLRAEQLMHEVAALSEKDTNRQWKQSLQFMGAIHAAALVHALDLNQLCFTYLNKFGNSANTKKIGEIISAMTTFSTEQLDFHGALILNSEIPFLNLSKCTFKNITIRDSIINLLALNNTKLTTNHNLNIENSLITVASGVSDSSGLPAWIKGTEVIHFQSISNSARIKETPLLPQQKLLLSIIHKIFFQPGSGREESALLKGGYGQKYNPKLVDGIIKILLREGIIERFKGRDGWVYTPVRRFTELMSKIRSELTICEEAIWKEVSNLRE</sequence>